<proteinExistence type="predicted"/>
<evidence type="ECO:0000313" key="1">
    <source>
        <dbReference type="EMBL" id="SVB96802.1"/>
    </source>
</evidence>
<organism evidence="1">
    <name type="scientific">marine metagenome</name>
    <dbReference type="NCBI Taxonomy" id="408172"/>
    <lineage>
        <taxon>unclassified sequences</taxon>
        <taxon>metagenomes</taxon>
        <taxon>ecological metagenomes</taxon>
    </lineage>
</organism>
<dbReference type="EMBL" id="UINC01066272">
    <property type="protein sequence ID" value="SVB96802.1"/>
    <property type="molecule type" value="Genomic_DNA"/>
</dbReference>
<reference evidence="1" key="1">
    <citation type="submission" date="2018-05" db="EMBL/GenBank/DDBJ databases">
        <authorList>
            <person name="Lanie J.A."/>
            <person name="Ng W.-L."/>
            <person name="Kazmierczak K.M."/>
            <person name="Andrzejewski T.M."/>
            <person name="Davidsen T.M."/>
            <person name="Wayne K.J."/>
            <person name="Tettelin H."/>
            <person name="Glass J.I."/>
            <person name="Rusch D."/>
            <person name="Podicherti R."/>
            <person name="Tsui H.-C.T."/>
            <person name="Winkler M.E."/>
        </authorList>
    </citation>
    <scope>NUCLEOTIDE SEQUENCE</scope>
</reference>
<sequence length="54" mass="6052">MFHLVVFEYTLLLLCQPWADRPTNPLSTTFEHMVDLSVIKPASKGVKCSTKGSN</sequence>
<accession>A0A382IBZ4</accession>
<gene>
    <name evidence="1" type="ORF">METZ01_LOCUS249656</name>
</gene>
<name>A0A382IBZ4_9ZZZZ</name>
<protein>
    <submittedName>
        <fullName evidence="1">Uncharacterized protein</fullName>
    </submittedName>
</protein>
<dbReference type="AlphaFoldDB" id="A0A382IBZ4"/>